<comment type="caution">
    <text evidence="7">The sequence shown here is derived from an EMBL/GenBank/DDBJ whole genome shotgun (WGS) entry which is preliminary data.</text>
</comment>
<reference evidence="7" key="1">
    <citation type="submission" date="2021-02" db="EMBL/GenBank/DDBJ databases">
        <authorList>
            <person name="Dougan E. K."/>
            <person name="Rhodes N."/>
            <person name="Thang M."/>
            <person name="Chan C."/>
        </authorList>
    </citation>
    <scope>NUCLEOTIDE SEQUENCE</scope>
</reference>
<dbReference type="GO" id="GO:0004190">
    <property type="term" value="F:aspartic-type endopeptidase activity"/>
    <property type="evidence" value="ECO:0007669"/>
    <property type="project" value="UniProtKB-KW"/>
</dbReference>
<proteinExistence type="inferred from homology"/>
<dbReference type="EMBL" id="CAJNDS010001158">
    <property type="protein sequence ID" value="CAE7250026.1"/>
    <property type="molecule type" value="Genomic_DNA"/>
</dbReference>
<accession>A0A812LNR5</accession>
<protein>
    <submittedName>
        <fullName evidence="7">PAG protein</fullName>
    </submittedName>
</protein>
<keyword evidence="3" id="KW-0064">Aspartyl protease</keyword>
<evidence type="ECO:0000256" key="1">
    <source>
        <dbReference type="ARBA" id="ARBA00007447"/>
    </source>
</evidence>
<feature type="domain" description="Peptidase A1" evidence="6">
    <location>
        <begin position="1"/>
        <end position="316"/>
    </location>
</feature>
<evidence type="ECO:0000313" key="8">
    <source>
        <dbReference type="Proteomes" id="UP000604046"/>
    </source>
</evidence>
<dbReference type="CDD" id="cd05471">
    <property type="entry name" value="pepsin_like"/>
    <property type="match status" value="1"/>
</dbReference>
<gene>
    <name evidence="7" type="primary">PAG</name>
    <name evidence="7" type="ORF">SNAT2548_LOCUS12250</name>
</gene>
<keyword evidence="5" id="KW-1133">Transmembrane helix</keyword>
<evidence type="ECO:0000256" key="4">
    <source>
        <dbReference type="ARBA" id="ARBA00022801"/>
    </source>
</evidence>
<dbReference type="InterPro" id="IPR033121">
    <property type="entry name" value="PEPTIDASE_A1"/>
</dbReference>
<dbReference type="InterPro" id="IPR001461">
    <property type="entry name" value="Aspartic_peptidase_A1"/>
</dbReference>
<dbReference type="InterPro" id="IPR021109">
    <property type="entry name" value="Peptidase_aspartic_dom_sf"/>
</dbReference>
<keyword evidence="8" id="KW-1185">Reference proteome</keyword>
<dbReference type="Gene3D" id="2.40.70.10">
    <property type="entry name" value="Acid Proteases"/>
    <property type="match status" value="2"/>
</dbReference>
<feature type="transmembrane region" description="Helical" evidence="5">
    <location>
        <begin position="310"/>
        <end position="328"/>
    </location>
</feature>
<dbReference type="GO" id="GO:0006508">
    <property type="term" value="P:proteolysis"/>
    <property type="evidence" value="ECO:0007669"/>
    <property type="project" value="UniProtKB-KW"/>
</dbReference>
<keyword evidence="2" id="KW-0645">Protease</keyword>
<dbReference type="PROSITE" id="PS51767">
    <property type="entry name" value="PEPTIDASE_A1"/>
    <property type="match status" value="1"/>
</dbReference>
<name>A0A812LNR5_9DINO</name>
<evidence type="ECO:0000256" key="5">
    <source>
        <dbReference type="SAM" id="Phobius"/>
    </source>
</evidence>
<keyword evidence="5" id="KW-0472">Membrane</keyword>
<dbReference type="Proteomes" id="UP000604046">
    <property type="component" value="Unassembled WGS sequence"/>
</dbReference>
<evidence type="ECO:0000313" key="7">
    <source>
        <dbReference type="EMBL" id="CAE7250026.1"/>
    </source>
</evidence>
<evidence type="ECO:0000259" key="6">
    <source>
        <dbReference type="PROSITE" id="PS51767"/>
    </source>
</evidence>
<keyword evidence="4" id="KW-0378">Hydrolase</keyword>
<dbReference type="PANTHER" id="PTHR47966:SF51">
    <property type="entry name" value="BETA-SITE APP-CLEAVING ENZYME, ISOFORM A-RELATED"/>
    <property type="match status" value="1"/>
</dbReference>
<dbReference type="Pfam" id="PF00026">
    <property type="entry name" value="Asp"/>
    <property type="match status" value="1"/>
</dbReference>
<dbReference type="PANTHER" id="PTHR47966">
    <property type="entry name" value="BETA-SITE APP-CLEAVING ENZYME, ISOFORM A-RELATED"/>
    <property type="match status" value="1"/>
</dbReference>
<organism evidence="7 8">
    <name type="scientific">Symbiodinium natans</name>
    <dbReference type="NCBI Taxonomy" id="878477"/>
    <lineage>
        <taxon>Eukaryota</taxon>
        <taxon>Sar</taxon>
        <taxon>Alveolata</taxon>
        <taxon>Dinophyceae</taxon>
        <taxon>Suessiales</taxon>
        <taxon>Symbiodiniaceae</taxon>
        <taxon>Symbiodinium</taxon>
    </lineage>
</organism>
<evidence type="ECO:0000256" key="2">
    <source>
        <dbReference type="ARBA" id="ARBA00022670"/>
    </source>
</evidence>
<dbReference type="OrthoDB" id="771136at2759"/>
<comment type="similarity">
    <text evidence="1">Belongs to the peptidase A1 family.</text>
</comment>
<dbReference type="SUPFAM" id="SSF50630">
    <property type="entry name" value="Acid proteases"/>
    <property type="match status" value="1"/>
</dbReference>
<sequence>MPACSNHTAYDRSLSSSAVDLDHDGNVVPADSERDQVAIAYGTGEVVGEFSREAVCLSNYEGEVEEAALKHPDCLQVRVVQATEMTDEPFQQFEFDGVLGLGLESLALDPEFSFYGQLTRMSQLEPIFGVFIAKEDKDASEISLGGINMDRVASELHWAPVAKPEHGHWQLAVRRIRVGNETVDLCDTGDCTAIADTGTSLIGVPKAYVQKMHWLLARRVDDEKVPPADSSEYFDCRNQPGPDIVFDLGDGLELTVGAEEYSRPAALRVITNATGEEELICRASLLPVEEIPSIGHVPSRACRLAPYRRYLHIYIYICIFICFCRFIYRNIYILRGCAHGRAAQAGARGEQFLSILRPL</sequence>
<evidence type="ECO:0000256" key="3">
    <source>
        <dbReference type="ARBA" id="ARBA00022750"/>
    </source>
</evidence>
<keyword evidence="5" id="KW-0812">Transmembrane</keyword>
<dbReference type="InterPro" id="IPR034164">
    <property type="entry name" value="Pepsin-like_dom"/>
</dbReference>
<dbReference type="AlphaFoldDB" id="A0A812LNR5"/>